<accession>A0A4R7KTC1</accession>
<dbReference type="InterPro" id="IPR007419">
    <property type="entry name" value="BFD-like_2Fe2S-bd_dom"/>
</dbReference>
<dbReference type="InterPro" id="IPR041854">
    <property type="entry name" value="BFD-like_2Fe2S-bd_dom_sf"/>
</dbReference>
<dbReference type="Pfam" id="PF04324">
    <property type="entry name" value="Fer2_BFD"/>
    <property type="match status" value="1"/>
</dbReference>
<evidence type="ECO:0000313" key="3">
    <source>
        <dbReference type="Proteomes" id="UP000295325"/>
    </source>
</evidence>
<dbReference type="Gene3D" id="1.10.10.1100">
    <property type="entry name" value="BFD-like [2Fe-2S]-binding domain"/>
    <property type="match status" value="1"/>
</dbReference>
<evidence type="ECO:0000313" key="2">
    <source>
        <dbReference type="EMBL" id="TDT62288.1"/>
    </source>
</evidence>
<dbReference type="AlphaFoldDB" id="A0A4R7KTC1"/>
<sequence length="73" mass="8031">MEQNLNQEILDKITKVCLCKAIPKAKIKQAIRKGARSVKEVQEATGAGSGGCGGRRCTPKIEELLKQYGETWK</sequence>
<proteinExistence type="predicted"/>
<feature type="domain" description="BFD-like [2Fe-2S]-binding" evidence="1">
    <location>
        <begin position="16"/>
        <end position="66"/>
    </location>
</feature>
<organism evidence="2 3">
    <name type="scientific">Fonticella tunisiensis</name>
    <dbReference type="NCBI Taxonomy" id="1096341"/>
    <lineage>
        <taxon>Bacteria</taxon>
        <taxon>Bacillati</taxon>
        <taxon>Bacillota</taxon>
        <taxon>Clostridia</taxon>
        <taxon>Eubacteriales</taxon>
        <taxon>Clostridiaceae</taxon>
        <taxon>Fonticella</taxon>
    </lineage>
</organism>
<protein>
    <submittedName>
        <fullName evidence="2">BFD-like [2Fe-2S] binding protein</fullName>
    </submittedName>
</protein>
<reference evidence="2 3" key="1">
    <citation type="submission" date="2019-03" db="EMBL/GenBank/DDBJ databases">
        <title>Genomic Encyclopedia of Type Strains, Phase IV (KMG-IV): sequencing the most valuable type-strain genomes for metagenomic binning, comparative biology and taxonomic classification.</title>
        <authorList>
            <person name="Goeker M."/>
        </authorList>
    </citation>
    <scope>NUCLEOTIDE SEQUENCE [LARGE SCALE GENOMIC DNA]</scope>
    <source>
        <strain evidence="2 3">DSM 24455</strain>
    </source>
</reference>
<dbReference type="RefSeq" id="WP_133627454.1">
    <property type="nucleotide sequence ID" value="NZ_SOAZ01000004.1"/>
</dbReference>
<comment type="caution">
    <text evidence="2">The sequence shown here is derived from an EMBL/GenBank/DDBJ whole genome shotgun (WGS) entry which is preliminary data.</text>
</comment>
<name>A0A4R7KTC1_9CLOT</name>
<gene>
    <name evidence="2" type="ORF">EDD71_10410</name>
</gene>
<dbReference type="EMBL" id="SOAZ01000004">
    <property type="protein sequence ID" value="TDT62288.1"/>
    <property type="molecule type" value="Genomic_DNA"/>
</dbReference>
<keyword evidence="3" id="KW-1185">Reference proteome</keyword>
<dbReference type="Proteomes" id="UP000295325">
    <property type="component" value="Unassembled WGS sequence"/>
</dbReference>
<evidence type="ECO:0000259" key="1">
    <source>
        <dbReference type="Pfam" id="PF04324"/>
    </source>
</evidence>